<dbReference type="RefSeq" id="WP_110028269.1">
    <property type="nucleotide sequence ID" value="NZ_QGTS01000035.1"/>
</dbReference>
<dbReference type="Proteomes" id="UP000246744">
    <property type="component" value="Unassembled WGS sequence"/>
</dbReference>
<name>A0A317PMH9_9ENTR</name>
<dbReference type="AlphaFoldDB" id="A0A317PMH9"/>
<reference evidence="8 9" key="1">
    <citation type="submission" date="2018-05" db="EMBL/GenBank/DDBJ databases">
        <title>Genomic Encyclopedia of Type Strains, Phase IV (KMG-IV): sequencing the most valuable type-strain genomes for metagenomic binning, comparative biology and taxonomic classification.</title>
        <authorList>
            <person name="Goeker M."/>
        </authorList>
    </citation>
    <scope>NUCLEOTIDE SEQUENCE [LARGE SCALE GENOMIC DNA]</scope>
    <source>
        <strain evidence="8 9">DSM 19579</strain>
    </source>
</reference>
<gene>
    <name evidence="8" type="ORF">DES37_1354</name>
</gene>
<dbReference type="CDD" id="cd15457">
    <property type="entry name" value="NADAR"/>
    <property type="match status" value="1"/>
</dbReference>
<comment type="caution">
    <text evidence="8">The sequence shown here is derived from an EMBL/GenBank/DDBJ whole genome shotgun (WGS) entry which is preliminary data.</text>
</comment>
<dbReference type="InterPro" id="IPR037238">
    <property type="entry name" value="YbiA-like_sf"/>
</dbReference>
<evidence type="ECO:0000256" key="3">
    <source>
        <dbReference type="ARBA" id="ARBA00008508"/>
    </source>
</evidence>
<evidence type="ECO:0000256" key="6">
    <source>
        <dbReference type="ARBA" id="ARBA00045377"/>
    </source>
</evidence>
<protein>
    <recommendedName>
        <fullName evidence="4">N-glycosidase YbiA</fullName>
    </recommendedName>
    <alternativeName>
        <fullName evidence="5">Riboflavin biosynthesis intermediates N-glycosidase</fullName>
    </alternativeName>
</protein>
<organism evidence="8 9">
    <name type="scientific">Mangrovibacter plantisponsor</name>
    <dbReference type="NCBI Taxonomy" id="451513"/>
    <lineage>
        <taxon>Bacteria</taxon>
        <taxon>Pseudomonadati</taxon>
        <taxon>Pseudomonadota</taxon>
        <taxon>Gammaproteobacteria</taxon>
        <taxon>Enterobacterales</taxon>
        <taxon>Enterobacteriaceae</taxon>
        <taxon>Mangrovibacter</taxon>
    </lineage>
</organism>
<evidence type="ECO:0000313" key="9">
    <source>
        <dbReference type="Proteomes" id="UP000246744"/>
    </source>
</evidence>
<keyword evidence="9" id="KW-1185">Reference proteome</keyword>
<dbReference type="Pfam" id="PF08719">
    <property type="entry name" value="NADAR"/>
    <property type="match status" value="1"/>
</dbReference>
<evidence type="ECO:0000256" key="2">
    <source>
        <dbReference type="ARBA" id="ARBA00000751"/>
    </source>
</evidence>
<comment type="catalytic activity">
    <reaction evidence="1">
        <text>5-amino-6-(5-phospho-D-ribosylamino)uracil + H2O = 5,6-diaminouracil + D-ribose 5-phosphate</text>
        <dbReference type="Rhea" id="RHEA:55020"/>
        <dbReference type="ChEBI" id="CHEBI:15377"/>
        <dbReference type="ChEBI" id="CHEBI:46252"/>
        <dbReference type="ChEBI" id="CHEBI:58453"/>
        <dbReference type="ChEBI" id="CHEBI:78346"/>
    </reaction>
</comment>
<comment type="similarity">
    <text evidence="3">Belongs to the YbiA family.</text>
</comment>
<dbReference type="NCBIfam" id="TIGR02464">
    <property type="entry name" value="ribofla_fusion"/>
    <property type="match status" value="1"/>
</dbReference>
<sequence length="141" mass="16397">MSNEIYFYRVNDSYGVFSNFYKCGFTVDSIYWPTVEHYFQAQKFHDDFLQEKIRNFSSPMDAAKEGRNRQNPLRSDWEDVKDDIMRLAVLEKFKQNESVKKILLSSGDSLLIEHTINDSYWAAGGDGSGKNMLGVILMETR</sequence>
<dbReference type="InterPro" id="IPR012816">
    <property type="entry name" value="NADAR"/>
</dbReference>
<proteinExistence type="inferred from homology"/>
<dbReference type="Gene3D" id="1.10.357.40">
    <property type="entry name" value="YbiA-like"/>
    <property type="match status" value="1"/>
</dbReference>
<evidence type="ECO:0000256" key="4">
    <source>
        <dbReference type="ARBA" id="ARBA00014614"/>
    </source>
</evidence>
<dbReference type="EMBL" id="QGTS01000035">
    <property type="protein sequence ID" value="PWV99283.1"/>
    <property type="molecule type" value="Genomic_DNA"/>
</dbReference>
<evidence type="ECO:0000259" key="7">
    <source>
        <dbReference type="Pfam" id="PF08719"/>
    </source>
</evidence>
<evidence type="ECO:0000256" key="5">
    <source>
        <dbReference type="ARBA" id="ARBA00032343"/>
    </source>
</evidence>
<comment type="catalytic activity">
    <reaction evidence="2">
        <text>2,5-diamino-6-hydroxy-4-(5-phosphoribosylamino)-pyrimidine + H2O = 2,5,6-triamino-4-hydroxypyrimidine + D-ribose 5-phosphate</text>
        <dbReference type="Rhea" id="RHEA:23436"/>
        <dbReference type="ChEBI" id="CHEBI:15377"/>
        <dbReference type="ChEBI" id="CHEBI:58614"/>
        <dbReference type="ChEBI" id="CHEBI:78346"/>
        <dbReference type="ChEBI" id="CHEBI:137796"/>
    </reaction>
</comment>
<feature type="domain" description="NADAR" evidence="7">
    <location>
        <begin position="6"/>
        <end position="141"/>
    </location>
</feature>
<accession>A0A317PMH9</accession>
<dbReference type="SUPFAM" id="SSF143990">
    <property type="entry name" value="YbiA-like"/>
    <property type="match status" value="1"/>
</dbReference>
<comment type="function">
    <text evidence="6">Catalyzes the hydrolysis of the N-glycosidic bond in the first two intermediates of riboflavin biosynthesis, which are highly reactive metabolites, yielding relatively innocuous products. Thus, can divert a surplus of harmful intermediates into relatively harmless products and pre-empt the damage these intermediates would otherwise do. Helps maintain flavin levels. May act on other substrates in vivo. Has no activity against GTP, nucleoside monophosphates or ADP-ribose. Is Required for swarming motility.</text>
</comment>
<dbReference type="OrthoDB" id="9793111at2"/>
<evidence type="ECO:0000256" key="1">
    <source>
        <dbReference type="ARBA" id="ARBA00000022"/>
    </source>
</evidence>
<evidence type="ECO:0000313" key="8">
    <source>
        <dbReference type="EMBL" id="PWV99283.1"/>
    </source>
</evidence>